<dbReference type="Gramene" id="KMS65057">
    <property type="protein sequence ID" value="KMS65057"/>
    <property type="gene ID" value="BVRB_039880"/>
</dbReference>
<dbReference type="AlphaFoldDB" id="A0A0J7YN96"/>
<feature type="non-terminal residue" evidence="1">
    <location>
        <position position="110"/>
    </location>
</feature>
<dbReference type="Proteomes" id="UP000035740">
    <property type="component" value="Unassembled WGS sequence"/>
</dbReference>
<name>A0A0J7YN96_BETVV</name>
<dbReference type="EMBL" id="KQ115587">
    <property type="protein sequence ID" value="KMS65057.1"/>
    <property type="molecule type" value="Genomic_DNA"/>
</dbReference>
<sequence length="110" mass="12400">MENFENSRLSPIEHPFNAHFMMQLARLAYEHPAVVKDVVTSKWNLRFNGFAFNECGGAVMASEAVNNFDELLYRPDAAIYVCSNESSMMISFRGPDALNLVSWTSDMTLA</sequence>
<gene>
    <name evidence="1" type="ORF">BVRB_039880</name>
</gene>
<keyword evidence="2" id="KW-1185">Reference proteome</keyword>
<reference evidence="1 2" key="1">
    <citation type="journal article" date="2014" name="Nature">
        <title>The genome of the recently domesticated crop plant sugar beet (Beta vulgaris).</title>
        <authorList>
            <person name="Dohm J.C."/>
            <person name="Minoche A.E."/>
            <person name="Holtgrawe D."/>
            <person name="Capella-Gutierrez S."/>
            <person name="Zakrzewski F."/>
            <person name="Tafer H."/>
            <person name="Rupp O."/>
            <person name="Sorensen T.R."/>
            <person name="Stracke R."/>
            <person name="Reinhardt R."/>
            <person name="Goesmann A."/>
            <person name="Kraft T."/>
            <person name="Schulz B."/>
            <person name="Stadler P.F."/>
            <person name="Schmidt T."/>
            <person name="Gabaldon T."/>
            <person name="Lehrach H."/>
            <person name="Weisshaar B."/>
            <person name="Himmelbauer H."/>
        </authorList>
    </citation>
    <scope>NUCLEOTIDE SEQUENCE [LARGE SCALE GENOMIC DNA]</scope>
    <source>
        <tissue evidence="1">Taproot</tissue>
    </source>
</reference>
<evidence type="ECO:0000313" key="1">
    <source>
        <dbReference type="EMBL" id="KMS65057.1"/>
    </source>
</evidence>
<proteinExistence type="predicted"/>
<accession>A0A0J7YN96</accession>
<protein>
    <submittedName>
        <fullName evidence="1">Uncharacterized protein</fullName>
    </submittedName>
</protein>
<evidence type="ECO:0000313" key="2">
    <source>
        <dbReference type="Proteomes" id="UP000035740"/>
    </source>
</evidence>
<organism evidence="1 2">
    <name type="scientific">Beta vulgaris subsp. vulgaris</name>
    <name type="common">Beet</name>
    <dbReference type="NCBI Taxonomy" id="3555"/>
    <lineage>
        <taxon>Eukaryota</taxon>
        <taxon>Viridiplantae</taxon>
        <taxon>Streptophyta</taxon>
        <taxon>Embryophyta</taxon>
        <taxon>Tracheophyta</taxon>
        <taxon>Spermatophyta</taxon>
        <taxon>Magnoliopsida</taxon>
        <taxon>eudicotyledons</taxon>
        <taxon>Gunneridae</taxon>
        <taxon>Pentapetalae</taxon>
        <taxon>Caryophyllales</taxon>
        <taxon>Chenopodiaceae</taxon>
        <taxon>Betoideae</taxon>
        <taxon>Beta</taxon>
    </lineage>
</organism>